<reference evidence="1" key="3">
    <citation type="submission" date="2025-09" db="UniProtKB">
        <authorList>
            <consortium name="Ensembl"/>
        </authorList>
    </citation>
    <scope>IDENTIFICATION</scope>
</reference>
<evidence type="ECO:0000313" key="1">
    <source>
        <dbReference type="Ensembl" id="ENSOMYP00000119988.1"/>
    </source>
</evidence>
<dbReference type="GO" id="GO:0003796">
    <property type="term" value="F:lysozyme activity"/>
    <property type="evidence" value="ECO:0007669"/>
    <property type="project" value="InterPro"/>
</dbReference>
<protein>
    <submittedName>
        <fullName evidence="1">Uncharacterized protein</fullName>
    </submittedName>
</protein>
<dbReference type="GO" id="GO:0009253">
    <property type="term" value="P:peptidoglycan catabolic process"/>
    <property type="evidence" value="ECO:0007669"/>
    <property type="project" value="InterPro"/>
</dbReference>
<accession>A0A8K9VEU7</accession>
<organism evidence="1 2">
    <name type="scientific">Oncorhynchus mykiss</name>
    <name type="common">Rainbow trout</name>
    <name type="synonym">Salmo gairdneri</name>
    <dbReference type="NCBI Taxonomy" id="8022"/>
    <lineage>
        <taxon>Eukaryota</taxon>
        <taxon>Metazoa</taxon>
        <taxon>Chordata</taxon>
        <taxon>Craniata</taxon>
        <taxon>Vertebrata</taxon>
        <taxon>Euteleostomi</taxon>
        <taxon>Actinopterygii</taxon>
        <taxon>Neopterygii</taxon>
        <taxon>Teleostei</taxon>
        <taxon>Protacanthopterygii</taxon>
        <taxon>Salmoniformes</taxon>
        <taxon>Salmonidae</taxon>
        <taxon>Salmoninae</taxon>
        <taxon>Oncorhynchus</taxon>
    </lineage>
</organism>
<sequence>MDIYTHATTNDWVKTLIASCLLKYLPGERTSPLSISIGRWKARHALKPRRPAFIYVVDRIQAKFPAWPKEHQLKGGISAYKARDKNVCTYEIMDMGTTGGDYFNESLPDLNGSKARVIEESGGDYSSDVVARSYFLPLSRTFPPYCRPLPPVFESAYGENISISFKLIAMTDVWLFSWT</sequence>
<evidence type="ECO:0000313" key="2">
    <source>
        <dbReference type="Proteomes" id="UP000694395"/>
    </source>
</evidence>
<proteinExistence type="predicted"/>
<reference evidence="1" key="1">
    <citation type="submission" date="2020-07" db="EMBL/GenBank/DDBJ databases">
        <title>A long reads based de novo assembly of the rainbow trout Arlee double haploid line genome.</title>
        <authorList>
            <person name="Gao G."/>
            <person name="Palti Y."/>
        </authorList>
    </citation>
    <scope>NUCLEOTIDE SEQUENCE [LARGE SCALE GENOMIC DNA]</scope>
</reference>
<name>A0A8K9VEU7_ONCMY</name>
<keyword evidence="2" id="KW-1185">Reference proteome</keyword>
<reference evidence="1" key="2">
    <citation type="submission" date="2025-08" db="UniProtKB">
        <authorList>
            <consortium name="Ensembl"/>
        </authorList>
    </citation>
    <scope>IDENTIFICATION</scope>
</reference>
<dbReference type="Proteomes" id="UP000694395">
    <property type="component" value="Chromosome 31"/>
</dbReference>
<dbReference type="Ensembl" id="ENSOMYT00000144817.1">
    <property type="protein sequence ID" value="ENSOMYP00000119988.1"/>
    <property type="gene ID" value="ENSOMYG00000048639.1"/>
</dbReference>
<dbReference type="AlphaFoldDB" id="A0A8K9VEU7"/>
<dbReference type="InterPro" id="IPR002152">
    <property type="entry name" value="Glyco_hydro_23"/>
</dbReference>
<dbReference type="PRINTS" id="PR00749">
    <property type="entry name" value="LYSOZYMEG"/>
</dbReference>
<dbReference type="Gene3D" id="1.10.530.10">
    <property type="match status" value="1"/>
</dbReference>